<sequence length="325" mass="36479">MPNTFDRHRASRAPQDNLIRTRQGFLRSWSLKHGALDAPGRPVDSPPLRCRHAGLLTVSTLSPCPVIIRPVASIVGIICEKYDVLCESEGFNFHFANVYLEAIDFISISIALYGLFLFYALVKDELVGRRPLAKFLAIKLIVMATFYQAFVFKFLEGKVIHETPYWTTTNIANGLNAFAICIEMVFFSLLMMWAYSAKEYKKAGQGSTSVWQPLWDSINFSDFAVEIAGSFRYFFQRMRGTQLPPTRRHAHKVDFGEAFGVGTSRSSYLKPQHQMVADGSEENIRLSPYSYAGAGTSASASASMAHLDPQSPVSPDTARPYDYRR</sequence>
<evidence type="ECO:0000313" key="7">
    <source>
        <dbReference type="EMBL" id="KAL0948350.1"/>
    </source>
</evidence>
<comment type="subcellular location">
    <subcellularLocation>
        <location evidence="1">Membrane</location>
        <topology evidence="1">Multi-pass membrane protein</topology>
    </subcellularLocation>
</comment>
<dbReference type="SMART" id="SM01417">
    <property type="entry name" value="Solute_trans_a"/>
    <property type="match status" value="1"/>
</dbReference>
<keyword evidence="2 6" id="KW-0812">Transmembrane</keyword>
<gene>
    <name evidence="7" type="ORF">HGRIS_010936</name>
</gene>
<evidence type="ECO:0000256" key="2">
    <source>
        <dbReference type="ARBA" id="ARBA00022692"/>
    </source>
</evidence>
<dbReference type="Pfam" id="PF03619">
    <property type="entry name" value="Solute_trans_a"/>
    <property type="match status" value="1"/>
</dbReference>
<evidence type="ECO:0000313" key="8">
    <source>
        <dbReference type="Proteomes" id="UP001556367"/>
    </source>
</evidence>
<evidence type="ECO:0000256" key="5">
    <source>
        <dbReference type="SAM" id="MobiDB-lite"/>
    </source>
</evidence>
<feature type="transmembrane region" description="Helical" evidence="6">
    <location>
        <begin position="102"/>
        <end position="122"/>
    </location>
</feature>
<evidence type="ECO:0000256" key="4">
    <source>
        <dbReference type="ARBA" id="ARBA00023136"/>
    </source>
</evidence>
<protein>
    <submittedName>
        <fullName evidence="7">Uncharacterized protein</fullName>
    </submittedName>
</protein>
<evidence type="ECO:0000256" key="6">
    <source>
        <dbReference type="SAM" id="Phobius"/>
    </source>
</evidence>
<feature type="region of interest" description="Disordered" evidence="5">
    <location>
        <begin position="294"/>
        <end position="325"/>
    </location>
</feature>
<keyword evidence="3 6" id="KW-1133">Transmembrane helix</keyword>
<feature type="transmembrane region" description="Helical" evidence="6">
    <location>
        <begin position="175"/>
        <end position="195"/>
    </location>
</feature>
<dbReference type="InterPro" id="IPR005178">
    <property type="entry name" value="Ostalpha/TMEM184C"/>
</dbReference>
<feature type="compositionally biased region" description="Low complexity" evidence="5">
    <location>
        <begin position="294"/>
        <end position="305"/>
    </location>
</feature>
<evidence type="ECO:0000256" key="3">
    <source>
        <dbReference type="ARBA" id="ARBA00022989"/>
    </source>
</evidence>
<name>A0ABR3IYA5_9AGAR</name>
<dbReference type="Proteomes" id="UP001556367">
    <property type="component" value="Unassembled WGS sequence"/>
</dbReference>
<dbReference type="PANTHER" id="PTHR23423">
    <property type="entry name" value="ORGANIC SOLUTE TRANSPORTER-RELATED"/>
    <property type="match status" value="1"/>
</dbReference>
<feature type="transmembrane region" description="Helical" evidence="6">
    <location>
        <begin position="134"/>
        <end position="155"/>
    </location>
</feature>
<dbReference type="EMBL" id="JASNQZ010000014">
    <property type="protein sequence ID" value="KAL0948350.1"/>
    <property type="molecule type" value="Genomic_DNA"/>
</dbReference>
<proteinExistence type="predicted"/>
<reference evidence="8" key="1">
    <citation type="submission" date="2024-06" db="EMBL/GenBank/DDBJ databases">
        <title>Multi-omics analyses provide insights into the biosynthesis of the anticancer antibiotic pleurotin in Hohenbuehelia grisea.</title>
        <authorList>
            <person name="Weaver J.A."/>
            <person name="Alberti F."/>
        </authorList>
    </citation>
    <scope>NUCLEOTIDE SEQUENCE [LARGE SCALE GENOMIC DNA]</scope>
    <source>
        <strain evidence="8">T-177</strain>
    </source>
</reference>
<accession>A0ABR3IYA5</accession>
<comment type="caution">
    <text evidence="7">The sequence shown here is derived from an EMBL/GenBank/DDBJ whole genome shotgun (WGS) entry which is preliminary data.</text>
</comment>
<organism evidence="7 8">
    <name type="scientific">Hohenbuehelia grisea</name>
    <dbReference type="NCBI Taxonomy" id="104357"/>
    <lineage>
        <taxon>Eukaryota</taxon>
        <taxon>Fungi</taxon>
        <taxon>Dikarya</taxon>
        <taxon>Basidiomycota</taxon>
        <taxon>Agaricomycotina</taxon>
        <taxon>Agaricomycetes</taxon>
        <taxon>Agaricomycetidae</taxon>
        <taxon>Agaricales</taxon>
        <taxon>Pleurotineae</taxon>
        <taxon>Pleurotaceae</taxon>
        <taxon>Hohenbuehelia</taxon>
    </lineage>
</organism>
<evidence type="ECO:0000256" key="1">
    <source>
        <dbReference type="ARBA" id="ARBA00004141"/>
    </source>
</evidence>
<keyword evidence="4 6" id="KW-0472">Membrane</keyword>
<keyword evidence="8" id="KW-1185">Reference proteome</keyword>